<keyword evidence="2" id="KW-1185">Reference proteome</keyword>
<name>A0A081C8B5_VECG1</name>
<protein>
    <recommendedName>
        <fullName evidence="3">Protein containing DUF497</fullName>
    </recommendedName>
</protein>
<dbReference type="HOGENOM" id="CLU_149290_1_0_0"/>
<evidence type="ECO:0000313" key="1">
    <source>
        <dbReference type="EMBL" id="GAK60820.1"/>
    </source>
</evidence>
<reference evidence="1" key="1">
    <citation type="journal article" date="2015" name="PeerJ">
        <title>First genomic representation of candidate bacterial phylum KSB3 points to enhanced environmental sensing as a trigger of wastewater bulking.</title>
        <authorList>
            <person name="Sekiguchi Y."/>
            <person name="Ohashi A."/>
            <person name="Parks D.H."/>
            <person name="Yamauchi T."/>
            <person name="Tyson G.W."/>
            <person name="Hugenholtz P."/>
        </authorList>
    </citation>
    <scope>NUCLEOTIDE SEQUENCE [LARGE SCALE GENOMIC DNA]</scope>
</reference>
<organism evidence="1">
    <name type="scientific">Vecturithrix granuli</name>
    <dbReference type="NCBI Taxonomy" id="1499967"/>
    <lineage>
        <taxon>Bacteria</taxon>
        <taxon>Candidatus Moduliflexota</taxon>
        <taxon>Candidatus Vecturitrichia</taxon>
        <taxon>Candidatus Vecturitrichales</taxon>
        <taxon>Candidatus Vecturitrichaceae</taxon>
        <taxon>Candidatus Vecturithrix</taxon>
    </lineage>
</organism>
<dbReference type="EMBL" id="DF820475">
    <property type="protein sequence ID" value="GAK60820.1"/>
    <property type="molecule type" value="Genomic_DNA"/>
</dbReference>
<dbReference type="Pfam" id="PF04365">
    <property type="entry name" value="BrnT_toxin"/>
    <property type="match status" value="1"/>
</dbReference>
<dbReference type="InterPro" id="IPR038573">
    <property type="entry name" value="BrnT_sf"/>
</dbReference>
<dbReference type="STRING" id="1499967.U27_00718"/>
<dbReference type="Gene3D" id="3.10.450.530">
    <property type="entry name" value="Ribonuclease toxin, BrnT, of type II toxin-antitoxin system"/>
    <property type="match status" value="1"/>
</dbReference>
<sequence length="94" mass="11245">MLQFEWDPQKAAYNLKKHKVSFTEAATVFSDYLGSTMYDPDHSIEEDRYITVGWSHRHRLLMVAFTERHNRIRIISARELTQTEREAYEEEQHG</sequence>
<gene>
    <name evidence="1" type="ORF">U27_00718</name>
</gene>
<dbReference type="eggNOG" id="COG2929">
    <property type="taxonomic scope" value="Bacteria"/>
</dbReference>
<evidence type="ECO:0000313" key="2">
    <source>
        <dbReference type="Proteomes" id="UP000030661"/>
    </source>
</evidence>
<proteinExistence type="predicted"/>
<dbReference type="AlphaFoldDB" id="A0A081C8B5"/>
<evidence type="ECO:0008006" key="3">
    <source>
        <dbReference type="Google" id="ProtNLM"/>
    </source>
</evidence>
<dbReference type="InterPro" id="IPR007460">
    <property type="entry name" value="BrnT_toxin"/>
</dbReference>
<dbReference type="Proteomes" id="UP000030661">
    <property type="component" value="Unassembled WGS sequence"/>
</dbReference>
<accession>A0A081C8B5</accession>